<feature type="compositionally biased region" description="Basic and acidic residues" evidence="1">
    <location>
        <begin position="63"/>
        <end position="81"/>
    </location>
</feature>
<reference evidence="2 3" key="1">
    <citation type="journal article" date="2023" name="Mol. Biol. Evol.">
        <title>Genomics of Secondarily Temperate Adaptation in the Only Non-Antarctic Icefish.</title>
        <authorList>
            <person name="Rivera-Colon A.G."/>
            <person name="Rayamajhi N."/>
            <person name="Minhas B.F."/>
            <person name="Madrigal G."/>
            <person name="Bilyk K.T."/>
            <person name="Yoon V."/>
            <person name="Hune M."/>
            <person name="Gregory S."/>
            <person name="Cheng C.H.C."/>
            <person name="Catchen J.M."/>
        </authorList>
    </citation>
    <scope>NUCLEOTIDE SEQUENCE [LARGE SCALE GENOMIC DNA]</scope>
    <source>
        <strain evidence="2">JC2023a</strain>
    </source>
</reference>
<proteinExistence type="predicted"/>
<organism evidence="2 3">
    <name type="scientific">Champsocephalus esox</name>
    <name type="common">pike icefish</name>
    <dbReference type="NCBI Taxonomy" id="159716"/>
    <lineage>
        <taxon>Eukaryota</taxon>
        <taxon>Metazoa</taxon>
        <taxon>Chordata</taxon>
        <taxon>Craniata</taxon>
        <taxon>Vertebrata</taxon>
        <taxon>Euteleostomi</taxon>
        <taxon>Actinopterygii</taxon>
        <taxon>Neopterygii</taxon>
        <taxon>Teleostei</taxon>
        <taxon>Neoteleostei</taxon>
        <taxon>Acanthomorphata</taxon>
        <taxon>Eupercaria</taxon>
        <taxon>Perciformes</taxon>
        <taxon>Notothenioidei</taxon>
        <taxon>Channichthyidae</taxon>
        <taxon>Champsocephalus</taxon>
    </lineage>
</organism>
<protein>
    <submittedName>
        <fullName evidence="2">Uncharacterized protein</fullName>
    </submittedName>
</protein>
<sequence>MDLDIKWWKKKSLSWEPPQILCCLRHGATPELQLTSRSAGPLTLLSSGPSSPQDPGLSGRSRKYWEDKRTKEESRLRQRSM</sequence>
<evidence type="ECO:0000313" key="2">
    <source>
        <dbReference type="EMBL" id="KAK5877463.1"/>
    </source>
</evidence>
<feature type="compositionally biased region" description="Low complexity" evidence="1">
    <location>
        <begin position="39"/>
        <end position="51"/>
    </location>
</feature>
<dbReference type="AlphaFoldDB" id="A0AAN8GFC8"/>
<feature type="region of interest" description="Disordered" evidence="1">
    <location>
        <begin position="39"/>
        <end position="81"/>
    </location>
</feature>
<evidence type="ECO:0000256" key="1">
    <source>
        <dbReference type="SAM" id="MobiDB-lite"/>
    </source>
</evidence>
<gene>
    <name evidence="2" type="ORF">CesoFtcFv8_024965</name>
</gene>
<evidence type="ECO:0000313" key="3">
    <source>
        <dbReference type="Proteomes" id="UP001335648"/>
    </source>
</evidence>
<name>A0AAN8GFC8_9TELE</name>
<dbReference type="Proteomes" id="UP001335648">
    <property type="component" value="Unassembled WGS sequence"/>
</dbReference>
<accession>A0AAN8GFC8</accession>
<comment type="caution">
    <text evidence="2">The sequence shown here is derived from an EMBL/GenBank/DDBJ whole genome shotgun (WGS) entry which is preliminary data.</text>
</comment>
<dbReference type="EMBL" id="JAULUE010002066">
    <property type="protein sequence ID" value="KAK5877463.1"/>
    <property type="molecule type" value="Genomic_DNA"/>
</dbReference>
<keyword evidence="3" id="KW-1185">Reference proteome</keyword>